<keyword evidence="4" id="KW-0812">Transmembrane</keyword>
<comment type="similarity">
    <text evidence="8">Belongs to the TMEM147 family.</text>
</comment>
<keyword evidence="7" id="KW-0472">Membrane</keyword>
<dbReference type="InterPro" id="IPR019164">
    <property type="entry name" value="TMEM147"/>
</dbReference>
<keyword evidence="3" id="KW-1003">Cell membrane</keyword>
<evidence type="ECO:0000256" key="9">
    <source>
        <dbReference type="ARBA" id="ARBA00034846"/>
    </source>
</evidence>
<dbReference type="AlphaFoldDB" id="A0A818XIJ1"/>
<reference evidence="12" key="1">
    <citation type="submission" date="2021-02" db="EMBL/GenBank/DDBJ databases">
        <authorList>
            <person name="Nowell W R."/>
        </authorList>
    </citation>
    <scope>NUCLEOTIDE SEQUENCE</scope>
</reference>
<sequence length="120" mass="13644">MKLDTVKKFSHPPDFNPLAEHNAFWKCVQSAAFYLFVQFIKMLTIATCFPPVDELTSFVVKTEFLKNTVDLLDLVVAALGWGSAELIVTKFLPLWVGARGIDFDWKYIQMSLDSNIALVR</sequence>
<keyword evidence="6" id="KW-1133">Transmembrane helix</keyword>
<evidence type="ECO:0000313" key="11">
    <source>
        <dbReference type="EMBL" id="CAF3398406.1"/>
    </source>
</evidence>
<dbReference type="Proteomes" id="UP000663865">
    <property type="component" value="Unassembled WGS sequence"/>
</dbReference>
<evidence type="ECO:0000256" key="10">
    <source>
        <dbReference type="ARBA" id="ARBA00034899"/>
    </source>
</evidence>
<dbReference type="EMBL" id="CAJNYV010001010">
    <property type="protein sequence ID" value="CAF3398406.1"/>
    <property type="molecule type" value="Genomic_DNA"/>
</dbReference>
<dbReference type="Pfam" id="PF09767">
    <property type="entry name" value="DUF2053"/>
    <property type="match status" value="1"/>
</dbReference>
<evidence type="ECO:0000256" key="5">
    <source>
        <dbReference type="ARBA" id="ARBA00022824"/>
    </source>
</evidence>
<dbReference type="Proteomes" id="UP000663869">
    <property type="component" value="Unassembled WGS sequence"/>
</dbReference>
<protein>
    <recommendedName>
        <fullName evidence="9">BOS complex subunit TMEM147</fullName>
    </recommendedName>
    <alternativeName>
        <fullName evidence="10">Transmembrane protein 147</fullName>
    </alternativeName>
</protein>
<keyword evidence="5" id="KW-0256">Endoplasmic reticulum</keyword>
<dbReference type="EMBL" id="CAJNYU010004302">
    <property type="protein sequence ID" value="CAF3741021.1"/>
    <property type="molecule type" value="Genomic_DNA"/>
</dbReference>
<dbReference type="EMBL" id="CAJOBQ010000833">
    <property type="protein sequence ID" value="CAF4423652.1"/>
    <property type="molecule type" value="Genomic_DNA"/>
</dbReference>
<dbReference type="PANTHER" id="PTHR12869">
    <property type="entry name" value="SMALL SEVEN TRANSMEMBRANE DOMAIN-CONTAINING PROTEIN"/>
    <property type="match status" value="1"/>
</dbReference>
<proteinExistence type="inferred from homology"/>
<gene>
    <name evidence="12" type="ORF">FME351_LOCUS30267</name>
    <name evidence="11" type="ORF">KIK155_LOCUS7883</name>
    <name evidence="13" type="ORF">TSG867_LOCUS14746</name>
</gene>
<evidence type="ECO:0000313" key="14">
    <source>
        <dbReference type="Proteomes" id="UP000663869"/>
    </source>
</evidence>
<dbReference type="GO" id="GO:0005789">
    <property type="term" value="C:endoplasmic reticulum membrane"/>
    <property type="evidence" value="ECO:0007669"/>
    <property type="project" value="UniProtKB-SubCell"/>
</dbReference>
<evidence type="ECO:0000256" key="7">
    <source>
        <dbReference type="ARBA" id="ARBA00023136"/>
    </source>
</evidence>
<comment type="caution">
    <text evidence="12">The sequence shown here is derived from an EMBL/GenBank/DDBJ whole genome shotgun (WGS) entry which is preliminary data.</text>
</comment>
<evidence type="ECO:0000313" key="12">
    <source>
        <dbReference type="EMBL" id="CAF3741021.1"/>
    </source>
</evidence>
<evidence type="ECO:0000313" key="13">
    <source>
        <dbReference type="EMBL" id="CAF4423652.1"/>
    </source>
</evidence>
<accession>A0A818XIJ1</accession>
<name>A0A818XIJ1_9BILA</name>
<comment type="subcellular location">
    <subcellularLocation>
        <location evidence="2">Cell membrane</location>
        <topology evidence="2">Multi-pass membrane protein</topology>
    </subcellularLocation>
    <subcellularLocation>
        <location evidence="1">Endoplasmic reticulum membrane</location>
        <topology evidence="1">Multi-pass membrane protein</topology>
    </subcellularLocation>
</comment>
<evidence type="ECO:0000256" key="8">
    <source>
        <dbReference type="ARBA" id="ARBA00034739"/>
    </source>
</evidence>
<dbReference type="GO" id="GO:0005886">
    <property type="term" value="C:plasma membrane"/>
    <property type="evidence" value="ECO:0007669"/>
    <property type="project" value="UniProtKB-SubCell"/>
</dbReference>
<evidence type="ECO:0000256" key="4">
    <source>
        <dbReference type="ARBA" id="ARBA00022692"/>
    </source>
</evidence>
<evidence type="ECO:0000256" key="6">
    <source>
        <dbReference type="ARBA" id="ARBA00022989"/>
    </source>
</evidence>
<evidence type="ECO:0000256" key="3">
    <source>
        <dbReference type="ARBA" id="ARBA00022475"/>
    </source>
</evidence>
<dbReference type="PANTHER" id="PTHR12869:SF0">
    <property type="entry name" value="BOS COMPLEX SUBUNIT TMEM147"/>
    <property type="match status" value="1"/>
</dbReference>
<evidence type="ECO:0000256" key="2">
    <source>
        <dbReference type="ARBA" id="ARBA00004651"/>
    </source>
</evidence>
<dbReference type="Proteomes" id="UP000663862">
    <property type="component" value="Unassembled WGS sequence"/>
</dbReference>
<evidence type="ECO:0000256" key="1">
    <source>
        <dbReference type="ARBA" id="ARBA00004477"/>
    </source>
</evidence>
<organism evidence="12 14">
    <name type="scientific">Rotaria socialis</name>
    <dbReference type="NCBI Taxonomy" id="392032"/>
    <lineage>
        <taxon>Eukaryota</taxon>
        <taxon>Metazoa</taxon>
        <taxon>Spiralia</taxon>
        <taxon>Gnathifera</taxon>
        <taxon>Rotifera</taxon>
        <taxon>Eurotatoria</taxon>
        <taxon>Bdelloidea</taxon>
        <taxon>Philodinida</taxon>
        <taxon>Philodinidae</taxon>
        <taxon>Rotaria</taxon>
    </lineage>
</organism>